<evidence type="ECO:0000313" key="10">
    <source>
        <dbReference type="EMBL" id="GAA0874422.1"/>
    </source>
</evidence>
<accession>A0ABN1MNH3</accession>
<keyword evidence="5 7" id="KW-1133">Transmembrane helix</keyword>
<comment type="caution">
    <text evidence="10">The sequence shown here is derived from an EMBL/GenBank/DDBJ whole genome shotgun (WGS) entry which is preliminary data.</text>
</comment>
<feature type="domain" description="ABC3 transporter permease C-terminal" evidence="8">
    <location>
        <begin position="289"/>
        <end position="411"/>
    </location>
</feature>
<evidence type="ECO:0000256" key="7">
    <source>
        <dbReference type="SAM" id="Phobius"/>
    </source>
</evidence>
<feature type="domain" description="MacB-like periplasmic core" evidence="9">
    <location>
        <begin position="21"/>
        <end position="257"/>
    </location>
</feature>
<proteinExistence type="inferred from homology"/>
<gene>
    <name evidence="10" type="ORF">GCM10009118_08300</name>
</gene>
<dbReference type="Pfam" id="PF02687">
    <property type="entry name" value="FtsX"/>
    <property type="match status" value="1"/>
</dbReference>
<feature type="transmembrane region" description="Helical" evidence="7">
    <location>
        <begin position="285"/>
        <end position="306"/>
    </location>
</feature>
<dbReference type="InterPro" id="IPR003838">
    <property type="entry name" value="ABC3_permease_C"/>
</dbReference>
<evidence type="ECO:0000256" key="4">
    <source>
        <dbReference type="ARBA" id="ARBA00022692"/>
    </source>
</evidence>
<feature type="transmembrane region" description="Helical" evidence="7">
    <location>
        <begin position="340"/>
        <end position="362"/>
    </location>
</feature>
<comment type="similarity">
    <text evidence="2">Belongs to the ABC-4 integral membrane protein family. LolC/E subfamily.</text>
</comment>
<keyword evidence="6 7" id="KW-0472">Membrane</keyword>
<evidence type="ECO:0000256" key="1">
    <source>
        <dbReference type="ARBA" id="ARBA00004651"/>
    </source>
</evidence>
<dbReference type="PANTHER" id="PTHR30489">
    <property type="entry name" value="LIPOPROTEIN-RELEASING SYSTEM TRANSMEMBRANE PROTEIN LOLE"/>
    <property type="match status" value="1"/>
</dbReference>
<evidence type="ECO:0000256" key="5">
    <source>
        <dbReference type="ARBA" id="ARBA00022989"/>
    </source>
</evidence>
<dbReference type="RefSeq" id="WP_343785320.1">
    <property type="nucleotide sequence ID" value="NZ_BAAAFH010000003.1"/>
</dbReference>
<organism evidence="10 11">
    <name type="scientific">Wandonia haliotis</name>
    <dbReference type="NCBI Taxonomy" id="574963"/>
    <lineage>
        <taxon>Bacteria</taxon>
        <taxon>Pseudomonadati</taxon>
        <taxon>Bacteroidota</taxon>
        <taxon>Flavobacteriia</taxon>
        <taxon>Flavobacteriales</taxon>
        <taxon>Crocinitomicaceae</taxon>
        <taxon>Wandonia</taxon>
    </lineage>
</organism>
<dbReference type="EMBL" id="BAAAFH010000003">
    <property type="protein sequence ID" value="GAA0874422.1"/>
    <property type="molecule type" value="Genomic_DNA"/>
</dbReference>
<evidence type="ECO:0000259" key="8">
    <source>
        <dbReference type="Pfam" id="PF02687"/>
    </source>
</evidence>
<protein>
    <submittedName>
        <fullName evidence="10">ABC transporter permease</fullName>
    </submittedName>
</protein>
<dbReference type="Pfam" id="PF12704">
    <property type="entry name" value="MacB_PCD"/>
    <property type="match status" value="1"/>
</dbReference>
<keyword evidence="4 7" id="KW-0812">Transmembrane</keyword>
<dbReference type="InterPro" id="IPR051447">
    <property type="entry name" value="Lipoprotein-release_system"/>
</dbReference>
<feature type="transmembrane region" description="Helical" evidence="7">
    <location>
        <begin position="382"/>
        <end position="402"/>
    </location>
</feature>
<evidence type="ECO:0000256" key="6">
    <source>
        <dbReference type="ARBA" id="ARBA00023136"/>
    </source>
</evidence>
<comment type="subcellular location">
    <subcellularLocation>
        <location evidence="1">Cell membrane</location>
        <topology evidence="1">Multi-pass membrane protein</topology>
    </subcellularLocation>
</comment>
<evidence type="ECO:0000259" key="9">
    <source>
        <dbReference type="Pfam" id="PF12704"/>
    </source>
</evidence>
<dbReference type="InterPro" id="IPR025857">
    <property type="entry name" value="MacB_PCD"/>
</dbReference>
<evidence type="ECO:0000256" key="2">
    <source>
        <dbReference type="ARBA" id="ARBA00005236"/>
    </source>
</evidence>
<feature type="transmembrane region" description="Helical" evidence="7">
    <location>
        <begin position="21"/>
        <end position="42"/>
    </location>
</feature>
<evidence type="ECO:0000313" key="11">
    <source>
        <dbReference type="Proteomes" id="UP001501126"/>
    </source>
</evidence>
<reference evidence="10 11" key="1">
    <citation type="journal article" date="2019" name="Int. J. Syst. Evol. Microbiol.">
        <title>The Global Catalogue of Microorganisms (GCM) 10K type strain sequencing project: providing services to taxonomists for standard genome sequencing and annotation.</title>
        <authorList>
            <consortium name="The Broad Institute Genomics Platform"/>
            <consortium name="The Broad Institute Genome Sequencing Center for Infectious Disease"/>
            <person name="Wu L."/>
            <person name="Ma J."/>
        </authorList>
    </citation>
    <scope>NUCLEOTIDE SEQUENCE [LARGE SCALE GENOMIC DNA]</scope>
    <source>
        <strain evidence="10 11">JCM 16083</strain>
    </source>
</reference>
<keyword evidence="11" id="KW-1185">Reference proteome</keyword>
<sequence>MKWNLIFSIATTHLFSRKKQTFVAALGVTFGIAAYIIMMSFMTGLNGLLDGMILNRTPHVRLYNEIVPSELQPLDFSATYGDYTKQIHSVKPKRSQQRIANALPLIHFLNEQPEVQGAIPQVKARGFYRGGSTELNGSLLGVDVLEENRLYQLGDYIVQGRAEDLAKNDKGIILGAGVAKKLSLELGENIQVTSSQGSVFTLKIVGIYQSGLADIDNVQSYVNIKMAQRLMGEGDNYITDIHVKLHNLERAPELAAKWNRMFGVSAVDIQTANAQFETGTSIRNMISYAVSITLLIVAGFGIYNILNMLIYEKMNDIAILKATGFSGGDVKRIFILQAMLIGLMGGLLGLLIGYFGSLAISHTPFETEALPTIKTFPVNFDWSFYVIGTVFALLSTFFAGYLPARRAERIDPVDIIRGQ</sequence>
<name>A0ABN1MNH3_9FLAO</name>
<dbReference type="PANTHER" id="PTHR30489:SF0">
    <property type="entry name" value="LIPOPROTEIN-RELEASING SYSTEM TRANSMEMBRANE PROTEIN LOLE"/>
    <property type="match status" value="1"/>
</dbReference>
<keyword evidence="3" id="KW-1003">Cell membrane</keyword>
<dbReference type="Proteomes" id="UP001501126">
    <property type="component" value="Unassembled WGS sequence"/>
</dbReference>
<evidence type="ECO:0000256" key="3">
    <source>
        <dbReference type="ARBA" id="ARBA00022475"/>
    </source>
</evidence>